<name>C2EMK8_9LACO</name>
<keyword evidence="5 8" id="KW-0457">Lysine biosynthesis</keyword>
<feature type="active site" description="Proton donor" evidence="8">
    <location>
        <position position="80"/>
    </location>
</feature>
<dbReference type="RefSeq" id="WP_007125432.1">
    <property type="nucleotide sequence ID" value="NZ_AZFO01000002.1"/>
</dbReference>
<dbReference type="PROSITE" id="PS01326">
    <property type="entry name" value="DAP_EPIMERASE"/>
    <property type="match status" value="1"/>
</dbReference>
<reference evidence="10 11" key="1">
    <citation type="submission" date="2009-01" db="EMBL/GenBank/DDBJ databases">
        <authorList>
            <person name="Qin X."/>
            <person name="Bachman B."/>
            <person name="Battles P."/>
            <person name="Bell A."/>
            <person name="Bess C."/>
            <person name="Bickham C."/>
            <person name="Chaboub L."/>
            <person name="Chen D."/>
            <person name="Coyle M."/>
            <person name="Deiros D.R."/>
            <person name="Dinh H."/>
            <person name="Forbes L."/>
            <person name="Fowler G."/>
            <person name="Francisco L."/>
            <person name="Fu Q."/>
            <person name="Gubbala S."/>
            <person name="Hale W."/>
            <person name="Han Y."/>
            <person name="Hemphill L."/>
            <person name="Highlander S.K."/>
            <person name="Hirani K."/>
            <person name="Hogues M."/>
            <person name="Jackson L."/>
            <person name="Jakkamsetti A."/>
            <person name="Javaid M."/>
            <person name="Jiang H."/>
            <person name="Korchina V."/>
            <person name="Kovar C."/>
            <person name="Lara F."/>
            <person name="Lee S."/>
            <person name="Mata R."/>
            <person name="Mathew T."/>
            <person name="Moen C."/>
            <person name="Morales K."/>
            <person name="Munidasa M."/>
            <person name="Nazareth L."/>
            <person name="Ngo R."/>
            <person name="Nguyen L."/>
            <person name="Okwuonu G."/>
            <person name="Ongeri F."/>
            <person name="Patil S."/>
            <person name="Petrosino J."/>
            <person name="Pham C."/>
            <person name="Pham P."/>
            <person name="Pu L.-L."/>
            <person name="Puazo M."/>
            <person name="Raj R."/>
            <person name="Reid J."/>
            <person name="Rouhana J."/>
            <person name="Saada N."/>
            <person name="Shang Y."/>
            <person name="Simmons D."/>
            <person name="Thornton R."/>
            <person name="Warren J."/>
            <person name="Weissenberger G."/>
            <person name="Zhang J."/>
            <person name="Zhang L."/>
            <person name="Zhou C."/>
            <person name="Zhu D."/>
            <person name="Muzny D."/>
            <person name="Worley K."/>
            <person name="Gibbs R."/>
        </authorList>
    </citation>
    <scope>NUCLEOTIDE SEQUENCE [LARGE SCALE GENOMIC DNA]</scope>
    <source>
        <strain evidence="10 11">DSM 16047</strain>
    </source>
</reference>
<comment type="subcellular location">
    <subcellularLocation>
        <location evidence="8">Cytoplasm</location>
    </subcellularLocation>
</comment>
<feature type="site" description="Could be important to modulate the pK values of the two catalytic cysteine residues" evidence="8">
    <location>
        <position position="223"/>
    </location>
</feature>
<feature type="active site" evidence="9">
    <location>
        <position position="80"/>
    </location>
</feature>
<dbReference type="SUPFAM" id="SSF54506">
    <property type="entry name" value="Diaminopimelate epimerase-like"/>
    <property type="match status" value="2"/>
</dbReference>
<dbReference type="NCBIfam" id="TIGR00652">
    <property type="entry name" value="DapF"/>
    <property type="match status" value="1"/>
</dbReference>
<comment type="pathway">
    <text evidence="1 8">Amino-acid biosynthesis; L-lysine biosynthesis via DAP pathway; DL-2,6-diaminopimelate from LL-2,6-diaminopimelate: step 1/1.</text>
</comment>
<dbReference type="PATRIC" id="fig|525365.8.peg.704"/>
<dbReference type="Pfam" id="PF01678">
    <property type="entry name" value="DAP_epimerase"/>
    <property type="match status" value="2"/>
</dbReference>
<feature type="binding site" evidence="8">
    <location>
        <begin position="223"/>
        <end position="224"/>
    </location>
    <ligand>
        <name>substrate</name>
    </ligand>
</feature>
<dbReference type="AlphaFoldDB" id="C2EMK8"/>
<keyword evidence="11" id="KW-1185">Reference proteome</keyword>
<dbReference type="InterPro" id="IPR001653">
    <property type="entry name" value="DAP_epimerase_DapF"/>
</dbReference>
<evidence type="ECO:0000256" key="4">
    <source>
        <dbReference type="ARBA" id="ARBA00022605"/>
    </source>
</evidence>
<feature type="site" description="Could be important to modulate the pK values of the two catalytic cysteine residues" evidence="8">
    <location>
        <position position="171"/>
    </location>
</feature>
<dbReference type="InterPro" id="IPR018510">
    <property type="entry name" value="DAP_epimerase_AS"/>
</dbReference>
<comment type="similarity">
    <text evidence="2 8">Belongs to the diaminopimelate epimerase family.</text>
</comment>
<evidence type="ECO:0000256" key="5">
    <source>
        <dbReference type="ARBA" id="ARBA00023154"/>
    </source>
</evidence>
<comment type="caution">
    <text evidence="10">The sequence shown here is derived from an EMBL/GenBank/DDBJ whole genome shotgun (WGS) entry which is preliminary data.</text>
</comment>
<dbReference type="GO" id="GO:0009089">
    <property type="term" value="P:lysine biosynthetic process via diaminopimelate"/>
    <property type="evidence" value="ECO:0007669"/>
    <property type="project" value="UniProtKB-UniRule"/>
</dbReference>
<gene>
    <name evidence="8 10" type="primary">dapF</name>
    <name evidence="10" type="ORF">HMPREF0548_0904</name>
</gene>
<proteinExistence type="inferred from homology"/>
<evidence type="ECO:0000256" key="6">
    <source>
        <dbReference type="ARBA" id="ARBA00023235"/>
    </source>
</evidence>
<comment type="caution">
    <text evidence="8">Lacks conserved residue(s) required for the propagation of feature annotation.</text>
</comment>
<dbReference type="HOGENOM" id="CLU_053306_3_1_9"/>
<comment type="subunit">
    <text evidence="8">Homodimer.</text>
</comment>
<dbReference type="EMBL" id="ACGU01000043">
    <property type="protein sequence ID" value="EEJ72217.1"/>
    <property type="molecule type" value="Genomic_DNA"/>
</dbReference>
<dbReference type="EC" id="5.1.1.7" evidence="3 8"/>
<evidence type="ECO:0000256" key="8">
    <source>
        <dbReference type="HAMAP-Rule" id="MF_00197"/>
    </source>
</evidence>
<dbReference type="HAMAP" id="MF_00197">
    <property type="entry name" value="DAP_epimerase"/>
    <property type="match status" value="1"/>
</dbReference>
<dbReference type="GO" id="GO:0005829">
    <property type="term" value="C:cytosol"/>
    <property type="evidence" value="ECO:0007669"/>
    <property type="project" value="TreeGrafter"/>
</dbReference>
<comment type="catalytic activity">
    <reaction evidence="7 8">
        <text>(2S,6S)-2,6-diaminopimelate = meso-2,6-diaminopimelate</text>
        <dbReference type="Rhea" id="RHEA:15393"/>
        <dbReference type="ChEBI" id="CHEBI:57609"/>
        <dbReference type="ChEBI" id="CHEBI:57791"/>
        <dbReference type="EC" id="5.1.1.7"/>
    </reaction>
</comment>
<evidence type="ECO:0000256" key="9">
    <source>
        <dbReference type="PROSITE-ProRule" id="PRU10125"/>
    </source>
</evidence>
<organism evidence="10 11">
    <name type="scientific">Lactobacillus ultunensis DSM 16047</name>
    <dbReference type="NCBI Taxonomy" id="525365"/>
    <lineage>
        <taxon>Bacteria</taxon>
        <taxon>Bacillati</taxon>
        <taxon>Bacillota</taxon>
        <taxon>Bacilli</taxon>
        <taxon>Lactobacillales</taxon>
        <taxon>Lactobacillaceae</taxon>
        <taxon>Lactobacillus</taxon>
    </lineage>
</organism>
<keyword evidence="8" id="KW-0963">Cytoplasm</keyword>
<dbReference type="GO" id="GO:0008837">
    <property type="term" value="F:diaminopimelate epimerase activity"/>
    <property type="evidence" value="ECO:0007669"/>
    <property type="project" value="UniProtKB-UniRule"/>
</dbReference>
<feature type="binding site" evidence="8">
    <location>
        <position position="169"/>
    </location>
    <ligand>
        <name>substrate</name>
    </ligand>
</feature>
<accession>C2EMK8</accession>
<feature type="binding site" evidence="8">
    <location>
        <begin position="233"/>
        <end position="234"/>
    </location>
    <ligand>
        <name>substrate</name>
    </ligand>
</feature>
<dbReference type="PANTHER" id="PTHR31689">
    <property type="entry name" value="DIAMINOPIMELATE EPIMERASE, CHLOROPLASTIC"/>
    <property type="match status" value="1"/>
</dbReference>
<evidence type="ECO:0000313" key="11">
    <source>
        <dbReference type="Proteomes" id="UP000005583"/>
    </source>
</evidence>
<dbReference type="OrthoDB" id="9805408at2"/>
<dbReference type="Proteomes" id="UP000005583">
    <property type="component" value="Unassembled WGS sequence"/>
</dbReference>
<evidence type="ECO:0000256" key="1">
    <source>
        <dbReference type="ARBA" id="ARBA00005196"/>
    </source>
</evidence>
<dbReference type="STRING" id="525365.HMPREF0548_0904"/>
<dbReference type="Gene3D" id="3.10.310.10">
    <property type="entry name" value="Diaminopimelate Epimerase, Chain A, domain 1"/>
    <property type="match status" value="2"/>
</dbReference>
<evidence type="ECO:0000256" key="2">
    <source>
        <dbReference type="ARBA" id="ARBA00010219"/>
    </source>
</evidence>
<dbReference type="PANTHER" id="PTHR31689:SF0">
    <property type="entry name" value="DIAMINOPIMELATE EPIMERASE"/>
    <property type="match status" value="1"/>
</dbReference>
<evidence type="ECO:0000313" key="10">
    <source>
        <dbReference type="EMBL" id="EEJ72217.1"/>
    </source>
</evidence>
<protein>
    <recommendedName>
        <fullName evidence="3 8">Diaminopimelate epimerase</fullName>
        <shortName evidence="8">DAP epimerase</shortName>
        <ecNumber evidence="3 8">5.1.1.7</ecNumber>
    </recommendedName>
    <alternativeName>
        <fullName evidence="8">PLP-independent amino acid racemase</fullName>
    </alternativeName>
</protein>
<dbReference type="eggNOG" id="COG0253">
    <property type="taxonomic scope" value="Bacteria"/>
</dbReference>
<evidence type="ECO:0000256" key="7">
    <source>
        <dbReference type="ARBA" id="ARBA00051712"/>
    </source>
</evidence>
<sequence length="334" mass="37347">MVNLLKVHGSQNHFFILDQTELESPLTDNELKSFTKKISDPKTGLLNGTDGVLVINKPVREHALAQMRVINADGSEASMCGNGLRTVARYLSEKYHKTSFLVDTMNASLRVRKDKDFAPNVPAFAVEISPVRFNKEALPFDNLGYDRLIDNYIPEIYPGLRFTSIAVPNPHLISFMNQKQITGPILGTVGKRLNDKNPYFTDGVNVNFAQILDKNKLFVRTYERGVGFTNACGTGMSATSLALVLTHPEMADLDTPISVYNPGGMVKTVVHYEESQYWIELIGNATFTHHLSLDEADLRTGTFEHVKITETNEQTAYEKFVDQLPKFNDITTLA</sequence>
<feature type="binding site" evidence="8">
    <location>
        <position position="205"/>
    </location>
    <ligand>
        <name>substrate</name>
    </ligand>
</feature>
<keyword evidence="4 8" id="KW-0028">Amino-acid biosynthesis</keyword>
<feature type="binding site" evidence="8">
    <location>
        <begin position="81"/>
        <end position="82"/>
    </location>
    <ligand>
        <name>substrate</name>
    </ligand>
</feature>
<dbReference type="UniPathway" id="UPA00034">
    <property type="reaction ID" value="UER00025"/>
</dbReference>
<feature type="binding site" evidence="8">
    <location>
        <position position="71"/>
    </location>
    <ligand>
        <name>substrate</name>
    </ligand>
</feature>
<comment type="function">
    <text evidence="8">Catalyzes the stereoinversion of LL-2,6-diaminopimelate (L,L-DAP) to meso-diaminopimelate (meso-DAP), a precursor of L-lysine and an essential component of the bacterial peptidoglycan.</text>
</comment>
<evidence type="ECO:0000256" key="3">
    <source>
        <dbReference type="ARBA" id="ARBA00013080"/>
    </source>
</evidence>
<feature type="binding site" evidence="8">
    <location>
        <position position="12"/>
    </location>
    <ligand>
        <name>substrate</name>
    </ligand>
</feature>
<keyword evidence="6 8" id="KW-0413">Isomerase</keyword>
<feature type="active site" description="Proton acceptor" evidence="8">
    <location>
        <position position="232"/>
    </location>
</feature>